<protein>
    <submittedName>
        <fullName evidence="1">Type VII secretion protein</fullName>
    </submittedName>
</protein>
<dbReference type="Gene3D" id="1.10.287.1060">
    <property type="entry name" value="ESAT-6-like"/>
    <property type="match status" value="1"/>
</dbReference>
<sequence length="86" mass="8820">MVASTAGNLATELDSLDAEVSRFMGSGWSGGSAGAFTARWYEWYEGAKLVHQGLSQMGALLAGTGETFQGQEAAATANVDAVAEGM</sequence>
<dbReference type="InterPro" id="IPR010310">
    <property type="entry name" value="T7SS_ESAT-6-like"/>
</dbReference>
<gene>
    <name evidence="1" type="ORF">AN908_06495</name>
    <name evidence="2" type="ORF">AN912_12315</name>
</gene>
<dbReference type="EMBL" id="LJFO01000003">
    <property type="protein sequence ID" value="KPG14746.1"/>
    <property type="molecule type" value="Genomic_DNA"/>
</dbReference>
<reference evidence="3 4" key="1">
    <citation type="submission" date="2015-09" db="EMBL/GenBank/DDBJ databases">
        <title>Genome Sequences of Mycobacterium immunogenum Isolates, Recuperated from a Chloraminated Drinking Water Distribution System Simulator Subjected to Episodes of Nitrification.</title>
        <authorList>
            <person name="Gomez-Alvarez V."/>
            <person name="Revetta R.P."/>
        </authorList>
    </citation>
    <scope>NUCLEOTIDE SEQUENCE [LARGE SCALE GENOMIC DNA]</scope>
    <source>
        <strain evidence="1 3">H008</strain>
        <strain evidence="2 4">H076</strain>
    </source>
</reference>
<dbReference type="AlphaFoldDB" id="A0A7V8LRQ8"/>
<accession>A0A7V8LRQ8</accession>
<evidence type="ECO:0000313" key="4">
    <source>
        <dbReference type="Proteomes" id="UP000037962"/>
    </source>
</evidence>
<evidence type="ECO:0000313" key="3">
    <source>
        <dbReference type="Proteomes" id="UP000037843"/>
    </source>
</evidence>
<proteinExistence type="predicted"/>
<comment type="caution">
    <text evidence="1">The sequence shown here is derived from an EMBL/GenBank/DDBJ whole genome shotgun (WGS) entry which is preliminary data.</text>
</comment>
<organism evidence="1 3">
    <name type="scientific">Mycobacteroides immunogenum</name>
    <dbReference type="NCBI Taxonomy" id="83262"/>
    <lineage>
        <taxon>Bacteria</taxon>
        <taxon>Bacillati</taxon>
        <taxon>Actinomycetota</taxon>
        <taxon>Actinomycetes</taxon>
        <taxon>Mycobacteriales</taxon>
        <taxon>Mycobacteriaceae</taxon>
        <taxon>Mycobacteroides</taxon>
    </lineage>
</organism>
<evidence type="ECO:0000313" key="2">
    <source>
        <dbReference type="EMBL" id="KPG34137.1"/>
    </source>
</evidence>
<dbReference type="InterPro" id="IPR036689">
    <property type="entry name" value="ESAT-6-like_sf"/>
</dbReference>
<name>A0A7V8LRQ8_9MYCO</name>
<evidence type="ECO:0000313" key="1">
    <source>
        <dbReference type="EMBL" id="KPG14746.1"/>
    </source>
</evidence>
<dbReference type="Proteomes" id="UP000037962">
    <property type="component" value="Unassembled WGS sequence"/>
</dbReference>
<dbReference type="EMBL" id="LJFS01000012">
    <property type="protein sequence ID" value="KPG34137.1"/>
    <property type="molecule type" value="Genomic_DNA"/>
</dbReference>
<dbReference type="Pfam" id="PF06013">
    <property type="entry name" value="WXG100"/>
    <property type="match status" value="1"/>
</dbReference>
<keyword evidence="4" id="KW-1185">Reference proteome</keyword>
<dbReference type="KEGG" id="miz:BAB75_18835"/>
<dbReference type="SUPFAM" id="SSF140453">
    <property type="entry name" value="EsxAB dimer-like"/>
    <property type="match status" value="1"/>
</dbReference>
<dbReference type="Proteomes" id="UP000037843">
    <property type="component" value="Unassembled WGS sequence"/>
</dbReference>